<feature type="domain" description="Integrator complex subunit 6-like beta-barrel" evidence="2">
    <location>
        <begin position="231"/>
        <end position="334"/>
    </location>
</feature>
<dbReference type="PANTHER" id="PTHR12957:SF2">
    <property type="entry name" value="INTEGRATOR COMPLEX SUBUNIT 6"/>
    <property type="match status" value="1"/>
</dbReference>
<dbReference type="GO" id="GO:0034472">
    <property type="term" value="P:snRNA 3'-end processing"/>
    <property type="evidence" value="ECO:0007669"/>
    <property type="project" value="TreeGrafter"/>
</dbReference>
<evidence type="ECO:0000259" key="2">
    <source>
        <dbReference type="Pfam" id="PF25462"/>
    </source>
</evidence>
<keyword evidence="4" id="KW-1185">Reference proteome</keyword>
<evidence type="ECO:0000256" key="1">
    <source>
        <dbReference type="SAM" id="MobiDB-lite"/>
    </source>
</evidence>
<proteinExistence type="predicted"/>
<dbReference type="AlphaFoldDB" id="A0A9N9FB90"/>
<evidence type="ECO:0000313" key="3">
    <source>
        <dbReference type="EMBL" id="CAG8522672.1"/>
    </source>
</evidence>
<name>A0A9N9FB90_9GLOM</name>
<dbReference type="EMBL" id="CAJVPK010000530">
    <property type="protein sequence ID" value="CAG8522672.1"/>
    <property type="molecule type" value="Genomic_DNA"/>
</dbReference>
<protein>
    <submittedName>
        <fullName evidence="3">7465_t:CDS:1</fullName>
    </submittedName>
</protein>
<evidence type="ECO:0000313" key="4">
    <source>
        <dbReference type="Proteomes" id="UP000789706"/>
    </source>
</evidence>
<dbReference type="InterPro" id="IPR051113">
    <property type="entry name" value="Integrator_subunit6"/>
</dbReference>
<feature type="region of interest" description="Disordered" evidence="1">
    <location>
        <begin position="481"/>
        <end position="501"/>
    </location>
</feature>
<dbReference type="Pfam" id="PF25462">
    <property type="entry name" value="Beta-barrel_INTS6"/>
    <property type="match status" value="1"/>
</dbReference>
<dbReference type="GO" id="GO:0032039">
    <property type="term" value="C:integrator complex"/>
    <property type="evidence" value="ECO:0007669"/>
    <property type="project" value="TreeGrafter"/>
</dbReference>
<organism evidence="3 4">
    <name type="scientific">Diversispora eburnea</name>
    <dbReference type="NCBI Taxonomy" id="1213867"/>
    <lineage>
        <taxon>Eukaryota</taxon>
        <taxon>Fungi</taxon>
        <taxon>Fungi incertae sedis</taxon>
        <taxon>Mucoromycota</taxon>
        <taxon>Glomeromycotina</taxon>
        <taxon>Glomeromycetes</taxon>
        <taxon>Diversisporales</taxon>
        <taxon>Diversisporaceae</taxon>
        <taxon>Diversispora</taxon>
    </lineage>
</organism>
<comment type="caution">
    <text evidence="3">The sequence shown here is derived from an EMBL/GenBank/DDBJ whole genome shotgun (WGS) entry which is preliminary data.</text>
</comment>
<dbReference type="PANTHER" id="PTHR12957">
    <property type="entry name" value="DEAD/H BOX POLYPEPTIDE 26/DICE1-RELATED"/>
    <property type="match status" value="1"/>
</dbReference>
<dbReference type="InterPro" id="IPR057413">
    <property type="entry name" value="Beta-barrel_INTS6"/>
</dbReference>
<accession>A0A9N9FB90</accession>
<reference evidence="3" key="1">
    <citation type="submission" date="2021-06" db="EMBL/GenBank/DDBJ databases">
        <authorList>
            <person name="Kallberg Y."/>
            <person name="Tangrot J."/>
            <person name="Rosling A."/>
        </authorList>
    </citation>
    <scope>NUCLEOTIDE SEQUENCE</scope>
    <source>
        <strain evidence="3">AZ414A</strain>
    </source>
</reference>
<dbReference type="Proteomes" id="UP000789706">
    <property type="component" value="Unassembled WGS sequence"/>
</dbReference>
<gene>
    <name evidence="3" type="ORF">DEBURN_LOCUS5743</name>
</gene>
<dbReference type="OrthoDB" id="17307at2759"/>
<sequence>MIIVFLVDVYDSKTQNGYNLLNLAKLAIRSFVHVSFKNTILICPKRQYVNNGKYNGVKYVLATSDDPRYCIKTDYHDPIYTFLEQLELLLPTEPSKNGSGLAAVFELLSFRRMIRYMDSFYRSDHGSSPTSLFYQGKNRWDQKLYTIFLSSETYDAPPELHSLNSSMRGQLYFLQTADDVIKVIGNILGTDKELYENAADSYPYNIFSTCGVLLNFVETKNNKDFDSTDLGQIYVDPQKFEGFYPIPEEFWIEPDVVKFPMDAASLNRRKPIPTISYWKKNDFKFHEIPPNFPRDTYVVSECGMARELKCQKPGTKWPARYGEPFGYLTVNKKNESEMEVNQLKQYSDPPSLWKESMENYRKSLPWYYLQPLSKSFIICRLEKFIPGSFFSKPKTDGLDTLLCQITITRPTPYPEKDIKGITQAERVLTNIHKITMLAQSGNELDSTHSVNTLIMGNFEEVMAKRERQELRDPFEDNIGKKKKRDQRAFGSPFKNPGQKPLARRTFPKLAQKFREKLEKPPEPINFPGFFNKGIKPFVIIPGRQIITSIETPPKIRSLNLPVNPYTTIVKPQSQINQTTRLPNNLTLDNPQVISSISTSSFSEINMDKNSVSLSNSGNSIISNDVIDSSIGNIVIPMPKSLLTGLDMLVSASMDDKTEKMDSNVEKVENVKKSNSSKDKDIEYNNKLNFLSQAAELVLAEEPSIGLDDMLNQVVNQVTNVGKSSDQQPRDLRLKPIKNIRNYSMDKDLSKLQSSKFSEDLRMKISDDSLEYDENTISQQLEEFINSRNYSNEIKSKFLYSISKFAQANRKLGLSRKIESLLQDRFNFKRNHNENKLRSMNEIYS</sequence>